<organism evidence="2">
    <name type="scientific">Streptomyces sp. SID7499</name>
    <dbReference type="NCBI Taxonomy" id="2706086"/>
    <lineage>
        <taxon>Bacteria</taxon>
        <taxon>Bacillati</taxon>
        <taxon>Actinomycetota</taxon>
        <taxon>Actinomycetes</taxon>
        <taxon>Kitasatosporales</taxon>
        <taxon>Streptomycetaceae</taxon>
        <taxon>Streptomyces</taxon>
    </lineage>
</organism>
<gene>
    <name evidence="2" type="ORF">G3M58_00035</name>
</gene>
<evidence type="ECO:0000256" key="1">
    <source>
        <dbReference type="SAM" id="MobiDB-lite"/>
    </source>
</evidence>
<dbReference type="AlphaFoldDB" id="A0A6G3WH88"/>
<proteinExistence type="predicted"/>
<comment type="caution">
    <text evidence="2">The sequence shown here is derived from an EMBL/GenBank/DDBJ whole genome shotgun (WGS) entry which is preliminary data.</text>
</comment>
<feature type="region of interest" description="Disordered" evidence="1">
    <location>
        <begin position="75"/>
        <end position="113"/>
    </location>
</feature>
<accession>A0A6G3WH88</accession>
<name>A0A6G3WH88_9ACTN</name>
<reference evidence="2" key="1">
    <citation type="submission" date="2020-01" db="EMBL/GenBank/DDBJ databases">
        <title>Insect and environment-associated Actinomycetes.</title>
        <authorList>
            <person name="Currrie C."/>
            <person name="Chevrette M."/>
            <person name="Carlson C."/>
            <person name="Stubbendieck R."/>
            <person name="Wendt-Pienkowski E."/>
        </authorList>
    </citation>
    <scope>NUCLEOTIDE SEQUENCE</scope>
    <source>
        <strain evidence="2">SID7499</strain>
    </source>
</reference>
<protein>
    <submittedName>
        <fullName evidence="2">Uncharacterized protein</fullName>
    </submittedName>
</protein>
<sequence length="113" mass="12447">METAAGLRGFGRTPEGSLLLRPTEALCGRLREDAPPAAPARARTAAALHRTEWRLRDVVPAPAADPSDLRFRRDRTVRPDGRTHAFAKRPAVPRSARRMPARPGELLEPSPRV</sequence>
<evidence type="ECO:0000313" key="2">
    <source>
        <dbReference type="EMBL" id="NEE04822.1"/>
    </source>
</evidence>
<dbReference type="EMBL" id="JAAGMN010000001">
    <property type="protein sequence ID" value="NEE04822.1"/>
    <property type="molecule type" value="Genomic_DNA"/>
</dbReference>